<evidence type="ECO:0000313" key="3">
    <source>
        <dbReference type="EMBL" id="CBE69373.1"/>
    </source>
</evidence>
<dbReference type="KEGG" id="mox:DAMO_2323"/>
<feature type="domain" description="Restriction endonuclease type IV Mrr" evidence="2">
    <location>
        <begin position="192"/>
        <end position="268"/>
    </location>
</feature>
<reference evidence="3 4" key="1">
    <citation type="journal article" date="2010" name="Nature">
        <title>Nitrite-driven anaerobic methane oxidation by oxygenic bacteria.</title>
        <authorList>
            <person name="Ettwig K.F."/>
            <person name="Butler M.K."/>
            <person name="Le Paslier D."/>
            <person name="Pelletier E."/>
            <person name="Mangenot S."/>
            <person name="Kuypers M.M.M."/>
            <person name="Schreiber F."/>
            <person name="Dutilh B.E."/>
            <person name="Zedelius J."/>
            <person name="de Beer D."/>
            <person name="Gloerich J."/>
            <person name="Wessels H.J.C.T."/>
            <person name="van Allen T."/>
            <person name="Luesken F."/>
            <person name="Wu M."/>
            <person name="van de Pas-Schoonen K.T."/>
            <person name="Op den Camp H.J.M."/>
            <person name="Janssen-Megens E.M."/>
            <person name="Francoijs K-J."/>
            <person name="Stunnenberg H."/>
            <person name="Weissenbach J."/>
            <person name="Jetten M.S.M."/>
            <person name="Strous M."/>
        </authorList>
    </citation>
    <scope>NUCLEOTIDE SEQUENCE [LARGE SCALE GENOMIC DNA]</scope>
</reference>
<name>D5MIL6_METO1</name>
<evidence type="ECO:0000313" key="4">
    <source>
        <dbReference type="Proteomes" id="UP000006898"/>
    </source>
</evidence>
<feature type="region of interest" description="Disordered" evidence="1">
    <location>
        <begin position="114"/>
        <end position="145"/>
    </location>
</feature>
<dbReference type="PATRIC" id="fig|671143.5.peg.2048"/>
<dbReference type="GO" id="GO:0003677">
    <property type="term" value="F:DNA binding"/>
    <property type="evidence" value="ECO:0007669"/>
    <property type="project" value="InterPro"/>
</dbReference>
<dbReference type="EMBL" id="FP565575">
    <property type="protein sequence ID" value="CBE69373.1"/>
    <property type="molecule type" value="Genomic_DNA"/>
</dbReference>
<dbReference type="AlphaFoldDB" id="D5MIL6"/>
<feature type="compositionally biased region" description="Polar residues" evidence="1">
    <location>
        <begin position="136"/>
        <end position="145"/>
    </location>
</feature>
<dbReference type="GO" id="GO:0009307">
    <property type="term" value="P:DNA restriction-modification system"/>
    <property type="evidence" value="ECO:0007669"/>
    <property type="project" value="InterPro"/>
</dbReference>
<dbReference type="Pfam" id="PF04471">
    <property type="entry name" value="Mrr_cat"/>
    <property type="match status" value="1"/>
</dbReference>
<dbReference type="Proteomes" id="UP000006898">
    <property type="component" value="Chromosome"/>
</dbReference>
<dbReference type="HOGENOM" id="CLU_076893_0_0_0"/>
<dbReference type="eggNOG" id="COG1715">
    <property type="taxonomic scope" value="Bacteria"/>
</dbReference>
<dbReference type="STRING" id="671143.DAMO_2323"/>
<feature type="compositionally biased region" description="Basic and acidic residues" evidence="1">
    <location>
        <begin position="121"/>
        <end position="133"/>
    </location>
</feature>
<sequence>MKSRLTPYYIGLVYDTCLKSFWRKKALSKFLRQCGISESFIATWGSEETKRDFLDRVFTELPKTDQGRSGLLRIATHLMDQQTFPDLQNWEDSAQKIKAAHDAVTRLRVYHSQQEDELQSEEEKQKAKEEFRKRQGQVSRSQQSLKKLNDRLTELGTRLGDQQAGYDFQNWFYDLVDFSEIPNRKPYVHAGRQIDGSLTLSGTTYLVELKFTTEQAGANDIDTFFKKVTSKADNTMGIMVSISGYSSVALQEASGERTPILLFDHNHLYLILGGIMGLADVVERVRRHASQTGEAYLAASEFSG</sequence>
<gene>
    <name evidence="3" type="ORF">DAMO_2323</name>
</gene>
<dbReference type="GO" id="GO:0004519">
    <property type="term" value="F:endonuclease activity"/>
    <property type="evidence" value="ECO:0007669"/>
    <property type="project" value="InterPro"/>
</dbReference>
<protein>
    <recommendedName>
        <fullName evidence="2">Restriction endonuclease type IV Mrr domain-containing protein</fullName>
    </recommendedName>
</protein>
<proteinExistence type="predicted"/>
<dbReference type="InterPro" id="IPR007560">
    <property type="entry name" value="Restrct_endonuc_IV_Mrr"/>
</dbReference>
<evidence type="ECO:0000259" key="2">
    <source>
        <dbReference type="Pfam" id="PF04471"/>
    </source>
</evidence>
<evidence type="ECO:0000256" key="1">
    <source>
        <dbReference type="SAM" id="MobiDB-lite"/>
    </source>
</evidence>
<accession>D5MIL6</accession>
<organism evidence="3 4">
    <name type="scientific">Methylomirabilis oxygeniifera</name>
    <dbReference type="NCBI Taxonomy" id="671143"/>
    <lineage>
        <taxon>Bacteria</taxon>
        <taxon>Candidatus Methylomirabilota</taxon>
        <taxon>Candidatus Methylomirabilia</taxon>
        <taxon>Candidatus Methylomirabilales</taxon>
        <taxon>Candidatus Methylomirabilaceae</taxon>
        <taxon>Candidatus Methylomirabilis</taxon>
    </lineage>
</organism>